<accession>A0AC34G3V3</accession>
<dbReference type="WBParaSite" id="ES5_v2.g24293.t1">
    <property type="protein sequence ID" value="ES5_v2.g24293.t1"/>
    <property type="gene ID" value="ES5_v2.g24293"/>
</dbReference>
<protein>
    <submittedName>
        <fullName evidence="2">Uncharacterized protein</fullName>
    </submittedName>
</protein>
<sequence length="81" mass="9137">MTLTDVDEPLITTEPYRFHQKLRHVNLSGGQDCPEMTLTGIKKALEASLPGSFVYVFTDARSKDFHLIDTVLNLIQEKQSS</sequence>
<dbReference type="Proteomes" id="UP000887579">
    <property type="component" value="Unplaced"/>
</dbReference>
<organism evidence="1 2">
    <name type="scientific">Panagrolaimus sp. ES5</name>
    <dbReference type="NCBI Taxonomy" id="591445"/>
    <lineage>
        <taxon>Eukaryota</taxon>
        <taxon>Metazoa</taxon>
        <taxon>Ecdysozoa</taxon>
        <taxon>Nematoda</taxon>
        <taxon>Chromadorea</taxon>
        <taxon>Rhabditida</taxon>
        <taxon>Tylenchina</taxon>
        <taxon>Panagrolaimomorpha</taxon>
        <taxon>Panagrolaimoidea</taxon>
        <taxon>Panagrolaimidae</taxon>
        <taxon>Panagrolaimus</taxon>
    </lineage>
</organism>
<evidence type="ECO:0000313" key="2">
    <source>
        <dbReference type="WBParaSite" id="ES5_v2.g24293.t1"/>
    </source>
</evidence>
<name>A0AC34G3V3_9BILA</name>
<proteinExistence type="predicted"/>
<reference evidence="2" key="1">
    <citation type="submission" date="2022-11" db="UniProtKB">
        <authorList>
            <consortium name="WormBaseParasite"/>
        </authorList>
    </citation>
    <scope>IDENTIFICATION</scope>
</reference>
<evidence type="ECO:0000313" key="1">
    <source>
        <dbReference type="Proteomes" id="UP000887579"/>
    </source>
</evidence>